<dbReference type="Pfam" id="PF08970">
    <property type="entry name" value="Sda"/>
    <property type="match status" value="1"/>
</dbReference>
<dbReference type="InterPro" id="IPR015064">
    <property type="entry name" value="Sda"/>
</dbReference>
<sequence length="44" mass="4985">MTSLITLADHHIVDLLNLAVEKKVDEGFIRLLKNELERRGVKVG</sequence>
<dbReference type="EMBL" id="SWBM01000002">
    <property type="protein sequence ID" value="TKC17020.1"/>
    <property type="molecule type" value="Genomic_DNA"/>
</dbReference>
<dbReference type="InterPro" id="IPR036916">
    <property type="entry name" value="Sda_sf"/>
</dbReference>
<dbReference type="Gene3D" id="1.10.287.1100">
    <property type="entry name" value="Sporulation inhibitor A"/>
    <property type="match status" value="1"/>
</dbReference>
<dbReference type="AlphaFoldDB" id="A0A4V5P175"/>
<keyword evidence="2" id="KW-1185">Reference proteome</keyword>
<comment type="caution">
    <text evidence="1">The sequence shown here is derived from an EMBL/GenBank/DDBJ whole genome shotgun (WGS) entry which is preliminary data.</text>
</comment>
<evidence type="ECO:0000313" key="2">
    <source>
        <dbReference type="Proteomes" id="UP000307756"/>
    </source>
</evidence>
<proteinExistence type="predicted"/>
<dbReference type="Proteomes" id="UP000307756">
    <property type="component" value="Unassembled WGS sequence"/>
</dbReference>
<gene>
    <name evidence="1" type="ORF">FA727_13255</name>
</gene>
<protein>
    <submittedName>
        <fullName evidence="1">Sporulation histidine kinase inhibitor Sda</fullName>
    </submittedName>
</protein>
<dbReference type="SUPFAM" id="SSF100985">
    <property type="entry name" value="Sporulation inhibitor Sda"/>
    <property type="match status" value="1"/>
</dbReference>
<reference evidence="1 2" key="1">
    <citation type="journal article" date="2011" name="J. Microbiol.">
        <title>Bacillus kyonggiensis sp. nov., isolated from soil of a lettuce field.</title>
        <authorList>
            <person name="Dong K."/>
            <person name="Lee S."/>
        </authorList>
    </citation>
    <scope>NUCLEOTIDE SEQUENCE [LARGE SCALE GENOMIC DNA]</scope>
    <source>
        <strain evidence="1 2">NB22</strain>
    </source>
</reference>
<organism evidence="1 2">
    <name type="scientific">Robertmurraya kyonggiensis</name>
    <dbReference type="NCBI Taxonomy" id="1037680"/>
    <lineage>
        <taxon>Bacteria</taxon>
        <taxon>Bacillati</taxon>
        <taxon>Bacillota</taxon>
        <taxon>Bacilli</taxon>
        <taxon>Bacillales</taxon>
        <taxon>Bacillaceae</taxon>
        <taxon>Robertmurraya</taxon>
    </lineage>
</organism>
<evidence type="ECO:0000313" key="1">
    <source>
        <dbReference type="EMBL" id="TKC17020.1"/>
    </source>
</evidence>
<dbReference type="RefSeq" id="WP_136831519.1">
    <property type="nucleotide sequence ID" value="NZ_SWBM01000002.1"/>
</dbReference>
<name>A0A4V5P175_9BACI</name>
<accession>A0A4V5P175</accession>